<name>A0AAV0H6S6_9ROSI</name>
<evidence type="ECO:0000313" key="3">
    <source>
        <dbReference type="Proteomes" id="UP001154282"/>
    </source>
</evidence>
<dbReference type="AlphaFoldDB" id="A0AAV0H6S6"/>
<evidence type="ECO:0000313" key="2">
    <source>
        <dbReference type="EMBL" id="CAI0380418.1"/>
    </source>
</evidence>
<accession>A0AAV0H6S6</accession>
<evidence type="ECO:0000256" key="1">
    <source>
        <dbReference type="SAM" id="MobiDB-lite"/>
    </source>
</evidence>
<feature type="region of interest" description="Disordered" evidence="1">
    <location>
        <begin position="1"/>
        <end position="28"/>
    </location>
</feature>
<organism evidence="2 3">
    <name type="scientific">Linum tenue</name>
    <dbReference type="NCBI Taxonomy" id="586396"/>
    <lineage>
        <taxon>Eukaryota</taxon>
        <taxon>Viridiplantae</taxon>
        <taxon>Streptophyta</taxon>
        <taxon>Embryophyta</taxon>
        <taxon>Tracheophyta</taxon>
        <taxon>Spermatophyta</taxon>
        <taxon>Magnoliopsida</taxon>
        <taxon>eudicotyledons</taxon>
        <taxon>Gunneridae</taxon>
        <taxon>Pentapetalae</taxon>
        <taxon>rosids</taxon>
        <taxon>fabids</taxon>
        <taxon>Malpighiales</taxon>
        <taxon>Linaceae</taxon>
        <taxon>Linum</taxon>
    </lineage>
</organism>
<comment type="caution">
    <text evidence="2">The sequence shown here is derived from an EMBL/GenBank/DDBJ whole genome shotgun (WGS) entry which is preliminary data.</text>
</comment>
<proteinExistence type="predicted"/>
<reference evidence="2" key="1">
    <citation type="submission" date="2022-08" db="EMBL/GenBank/DDBJ databases">
        <authorList>
            <person name="Gutierrez-Valencia J."/>
        </authorList>
    </citation>
    <scope>NUCLEOTIDE SEQUENCE</scope>
</reference>
<protein>
    <submittedName>
        <fullName evidence="2">Uncharacterized protein</fullName>
    </submittedName>
</protein>
<gene>
    <name evidence="2" type="ORF">LITE_LOCUS2661</name>
</gene>
<keyword evidence="3" id="KW-1185">Reference proteome</keyword>
<dbReference type="EMBL" id="CAMGYJ010000002">
    <property type="protein sequence ID" value="CAI0380418.1"/>
    <property type="molecule type" value="Genomic_DNA"/>
</dbReference>
<feature type="non-terminal residue" evidence="2">
    <location>
        <position position="73"/>
    </location>
</feature>
<dbReference type="Proteomes" id="UP001154282">
    <property type="component" value="Unassembled WGS sequence"/>
</dbReference>
<sequence>MSEHGSEASNAHVNLPPPPQPKRPPDYDTFRKRKVEDFYGDRSTDPMEIDLWLSKVTRTLQEMRADDEDKVLL</sequence>